<dbReference type="PIRSF" id="PIRSF012666">
    <property type="entry name" value="UCP012666"/>
    <property type="match status" value="1"/>
</dbReference>
<dbReference type="RefSeq" id="WP_179427219.1">
    <property type="nucleotide sequence ID" value="NZ_JACBZP010000001.1"/>
</dbReference>
<gene>
    <name evidence="2" type="ORF">BJY26_001635</name>
</gene>
<dbReference type="PANTHER" id="PTHR36510">
    <property type="entry name" value="GLUTAMATE--CYSTEINE LIGASE 2-RELATED"/>
    <property type="match status" value="1"/>
</dbReference>
<dbReference type="InterPro" id="IPR006336">
    <property type="entry name" value="GCS2"/>
</dbReference>
<evidence type="ECO:0000313" key="2">
    <source>
        <dbReference type="EMBL" id="NYI67329.1"/>
    </source>
</evidence>
<dbReference type="GO" id="GO:0016879">
    <property type="term" value="F:ligase activity, forming carbon-nitrogen bonds"/>
    <property type="evidence" value="ECO:0007669"/>
    <property type="project" value="TreeGrafter"/>
</dbReference>
<accession>A0A7Z0D0G8</accession>
<dbReference type="Gene3D" id="3.30.590.20">
    <property type="match status" value="1"/>
</dbReference>
<dbReference type="InterPro" id="IPR050141">
    <property type="entry name" value="GCL_type2/YbdK_subfam"/>
</dbReference>
<dbReference type="EMBL" id="JACBZP010000001">
    <property type="protein sequence ID" value="NYI67329.1"/>
    <property type="molecule type" value="Genomic_DNA"/>
</dbReference>
<comment type="catalytic activity">
    <reaction evidence="1">
        <text>L-cysteine + L-glutamate + ATP = gamma-L-glutamyl-L-cysteine + ADP + phosphate + H(+)</text>
        <dbReference type="Rhea" id="RHEA:13285"/>
        <dbReference type="ChEBI" id="CHEBI:15378"/>
        <dbReference type="ChEBI" id="CHEBI:29985"/>
        <dbReference type="ChEBI" id="CHEBI:30616"/>
        <dbReference type="ChEBI" id="CHEBI:35235"/>
        <dbReference type="ChEBI" id="CHEBI:43474"/>
        <dbReference type="ChEBI" id="CHEBI:58173"/>
        <dbReference type="ChEBI" id="CHEBI:456216"/>
        <dbReference type="EC" id="6.3.2.2"/>
    </reaction>
</comment>
<dbReference type="PANTHER" id="PTHR36510:SF3">
    <property type="entry name" value="CONSERVED PROTEIN"/>
    <property type="match status" value="1"/>
</dbReference>
<dbReference type="SUPFAM" id="SSF55931">
    <property type="entry name" value="Glutamine synthetase/guanido kinase"/>
    <property type="match status" value="1"/>
</dbReference>
<comment type="caution">
    <text evidence="2">The sequence shown here is derived from an EMBL/GenBank/DDBJ whole genome shotgun (WGS) entry which is preliminary data.</text>
</comment>
<dbReference type="InterPro" id="IPR016602">
    <property type="entry name" value="UCP012666"/>
</dbReference>
<evidence type="ECO:0008006" key="4">
    <source>
        <dbReference type="Google" id="ProtNLM"/>
    </source>
</evidence>
<keyword evidence="3" id="KW-1185">Reference proteome</keyword>
<organism evidence="2 3">
    <name type="scientific">Spelaeicoccus albus</name>
    <dbReference type="NCBI Taxonomy" id="1280376"/>
    <lineage>
        <taxon>Bacteria</taxon>
        <taxon>Bacillati</taxon>
        <taxon>Actinomycetota</taxon>
        <taxon>Actinomycetes</taxon>
        <taxon>Micrococcales</taxon>
        <taxon>Brevibacteriaceae</taxon>
        <taxon>Spelaeicoccus</taxon>
    </lineage>
</organism>
<sequence>MGEEIAAESFSREDRRRYRERLLQNLDTFDEYLSNAHFADDRSIGLEVELNLTDEHFDPALRNADVLASVADPSFQTEIGAYNIELNYPALAIECDGLRRLEDGLRSRLDAADERARAVGAHLLMTGILPTIDENLLADDAWMSPETRYAALNESVLQARGEDVLLDIEGHESLHLYVQSLAPEAACTSVQLHVQVSPGGFASAWNAAQIIAGPQIALAANSPTFIGKKLWHETRIELFGQAVDSRPPEMRNQGVRPRAWFGERWITSIFDLFEENVRYFPALIPEMAEAGKHQPGRLDGPPSLYELRLHNGTVWRWNRPIYDPHGKLPHLRVENRLLPAGPTVIDTVANAAFYYGLVEILQAADRPLWSRMAFSTAADNFYACAKHGLEAQVYWPGAGDVPVDELIVRRLLPLAAEGLDRLHVDSGTRDRYMDVLRERATSNQNGAGWQLETIAAYEREGHNRDSAVHSMVADYARGMHSNEPVHAWKIPGTHSVSHTL</sequence>
<dbReference type="AlphaFoldDB" id="A0A7Z0D0G8"/>
<evidence type="ECO:0000256" key="1">
    <source>
        <dbReference type="ARBA" id="ARBA00048819"/>
    </source>
</evidence>
<dbReference type="InterPro" id="IPR014746">
    <property type="entry name" value="Gln_synth/guanido_kin_cat_dom"/>
</dbReference>
<reference evidence="2 3" key="1">
    <citation type="submission" date="2020-07" db="EMBL/GenBank/DDBJ databases">
        <title>Sequencing the genomes of 1000 actinobacteria strains.</title>
        <authorList>
            <person name="Klenk H.-P."/>
        </authorList>
    </citation>
    <scope>NUCLEOTIDE SEQUENCE [LARGE SCALE GENOMIC DNA]</scope>
    <source>
        <strain evidence="2 3">DSM 26341</strain>
    </source>
</reference>
<proteinExistence type="predicted"/>
<evidence type="ECO:0000313" key="3">
    <source>
        <dbReference type="Proteomes" id="UP000539111"/>
    </source>
</evidence>
<dbReference type="Proteomes" id="UP000539111">
    <property type="component" value="Unassembled WGS sequence"/>
</dbReference>
<dbReference type="Pfam" id="PF04107">
    <property type="entry name" value="GCS2"/>
    <property type="match status" value="1"/>
</dbReference>
<name>A0A7Z0D0G8_9MICO</name>
<protein>
    <recommendedName>
        <fullName evidence="4">Glutamate--cysteine ligase</fullName>
    </recommendedName>
</protein>